<dbReference type="AlphaFoldDB" id="A0A4Y3QGJ5"/>
<evidence type="ECO:0000259" key="1">
    <source>
        <dbReference type="SMART" id="SM01022"/>
    </source>
</evidence>
<dbReference type="PANTHER" id="PTHR39203:SF1">
    <property type="entry name" value="CYTOPLASMIC PROTEIN"/>
    <property type="match status" value="1"/>
</dbReference>
<protein>
    <recommendedName>
        <fullName evidence="1">ASCH domain-containing protein</fullName>
    </recommendedName>
</protein>
<evidence type="ECO:0000313" key="3">
    <source>
        <dbReference type="Proteomes" id="UP000319525"/>
    </source>
</evidence>
<dbReference type="PANTHER" id="PTHR39203">
    <property type="entry name" value="CYTOPLASMIC PROTEIN-RELATED"/>
    <property type="match status" value="1"/>
</dbReference>
<evidence type="ECO:0000313" key="2">
    <source>
        <dbReference type="EMBL" id="GEB44274.1"/>
    </source>
</evidence>
<dbReference type="CDD" id="cd06553">
    <property type="entry name" value="ASCH_Ef3133_like"/>
    <property type="match status" value="1"/>
</dbReference>
<dbReference type="EMBL" id="BJML01000001">
    <property type="protein sequence ID" value="GEB44274.1"/>
    <property type="molecule type" value="Genomic_DNA"/>
</dbReference>
<dbReference type="SUPFAM" id="SSF88697">
    <property type="entry name" value="PUA domain-like"/>
    <property type="match status" value="1"/>
</dbReference>
<dbReference type="PIRSF" id="PIRSF021320">
    <property type="entry name" value="DUF984"/>
    <property type="match status" value="1"/>
</dbReference>
<dbReference type="OrthoDB" id="9807542at2"/>
<dbReference type="Gene3D" id="3.10.400.10">
    <property type="entry name" value="Sulfate adenylyltransferase"/>
    <property type="match status" value="1"/>
</dbReference>
<organism evidence="2 3">
    <name type="scientific">Microbacterium testaceum</name>
    <name type="common">Aureobacterium testaceum</name>
    <name type="synonym">Brevibacterium testaceum</name>
    <dbReference type="NCBI Taxonomy" id="2033"/>
    <lineage>
        <taxon>Bacteria</taxon>
        <taxon>Bacillati</taxon>
        <taxon>Actinomycetota</taxon>
        <taxon>Actinomycetes</taxon>
        <taxon>Micrococcales</taxon>
        <taxon>Microbacteriaceae</taxon>
        <taxon>Microbacterium</taxon>
    </lineage>
</organism>
<dbReference type="InterPro" id="IPR009326">
    <property type="entry name" value="DUF984"/>
</dbReference>
<comment type="caution">
    <text evidence="2">The sequence shown here is derived from an EMBL/GenBank/DDBJ whole genome shotgun (WGS) entry which is preliminary data.</text>
</comment>
<dbReference type="SMART" id="SM01022">
    <property type="entry name" value="ASCH"/>
    <property type="match status" value="1"/>
</dbReference>
<dbReference type="Pfam" id="PF04266">
    <property type="entry name" value="ASCH"/>
    <property type="match status" value="1"/>
</dbReference>
<sequence length="135" mass="14339">MSGGLPAIEFMFPGAGRDRIVAAIRAGEKTATSSLVREYLGAGDPLPAVGDRGAVVDSAGEPVCVIETTGVEIVALRDVSLTHALDEGEGYTSVAEWRRGHVRFWTSDAMREELGDDFVVDDDTSVVLERFAVVG</sequence>
<dbReference type="GeneID" id="57142932"/>
<feature type="domain" description="ASCH" evidence="1">
    <location>
        <begin position="10"/>
        <end position="135"/>
    </location>
</feature>
<reference evidence="2 3" key="1">
    <citation type="submission" date="2019-06" db="EMBL/GenBank/DDBJ databases">
        <title>Whole genome shotgun sequence of Microbacterium testaceum NBRC 12675.</title>
        <authorList>
            <person name="Hosoyama A."/>
            <person name="Uohara A."/>
            <person name="Ohji S."/>
            <person name="Ichikawa N."/>
        </authorList>
    </citation>
    <scope>NUCLEOTIDE SEQUENCE [LARGE SCALE GENOMIC DNA]</scope>
    <source>
        <strain evidence="2 3">NBRC 12675</strain>
    </source>
</reference>
<dbReference type="InterPro" id="IPR007374">
    <property type="entry name" value="ASCH_domain"/>
</dbReference>
<proteinExistence type="predicted"/>
<name>A0A4Y3QGJ5_MICTE</name>
<accession>A0A4Y3QGJ5</accession>
<dbReference type="Proteomes" id="UP000319525">
    <property type="component" value="Unassembled WGS sequence"/>
</dbReference>
<dbReference type="InterPro" id="IPR015947">
    <property type="entry name" value="PUA-like_sf"/>
</dbReference>
<dbReference type="RefSeq" id="WP_141375229.1">
    <property type="nucleotide sequence ID" value="NZ_BJML01000001.1"/>
</dbReference>
<gene>
    <name evidence="2" type="ORF">MTE01_02190</name>
</gene>